<keyword evidence="6" id="KW-1185">Reference proteome</keyword>
<dbReference type="SUPFAM" id="SSF50978">
    <property type="entry name" value="WD40 repeat-like"/>
    <property type="match status" value="2"/>
</dbReference>
<dbReference type="Gene3D" id="2.60.40.150">
    <property type="entry name" value="C2 domain"/>
    <property type="match status" value="1"/>
</dbReference>
<dbReference type="SUPFAM" id="SSF49562">
    <property type="entry name" value="C2 domain (Calcium/lipid-binding domain, CaLB)"/>
    <property type="match status" value="1"/>
</dbReference>
<dbReference type="Pfam" id="PF24883">
    <property type="entry name" value="NPHP3_N"/>
    <property type="match status" value="1"/>
</dbReference>
<feature type="repeat" description="WD" evidence="2">
    <location>
        <begin position="1240"/>
        <end position="1270"/>
    </location>
</feature>
<protein>
    <recommendedName>
        <fullName evidence="4">C2 domain-containing protein</fullName>
    </recommendedName>
</protein>
<name>A0AAW0FF40_9APHY</name>
<dbReference type="InterPro" id="IPR011041">
    <property type="entry name" value="Quinoprot_gluc/sorb_DH_b-prop"/>
</dbReference>
<dbReference type="PROSITE" id="PS50294">
    <property type="entry name" value="WD_REPEATS_REGION"/>
    <property type="match status" value="1"/>
</dbReference>
<evidence type="ECO:0000313" key="6">
    <source>
        <dbReference type="Proteomes" id="UP001385951"/>
    </source>
</evidence>
<comment type="caution">
    <text evidence="5">The sequence shown here is derived from an EMBL/GenBank/DDBJ whole genome shotgun (WGS) entry which is preliminary data.</text>
</comment>
<dbReference type="InterPro" id="IPR027417">
    <property type="entry name" value="P-loop_NTPase"/>
</dbReference>
<dbReference type="InterPro" id="IPR001680">
    <property type="entry name" value="WD40_rpt"/>
</dbReference>
<dbReference type="PANTHER" id="PTHR10039">
    <property type="entry name" value="AMELOGENIN"/>
    <property type="match status" value="1"/>
</dbReference>
<dbReference type="Pfam" id="PF00168">
    <property type="entry name" value="C2"/>
    <property type="match status" value="1"/>
</dbReference>
<dbReference type="InterPro" id="IPR000008">
    <property type="entry name" value="C2_dom"/>
</dbReference>
<feature type="compositionally biased region" description="Basic and acidic residues" evidence="3">
    <location>
        <begin position="147"/>
        <end position="165"/>
    </location>
</feature>
<dbReference type="InterPro" id="IPR056884">
    <property type="entry name" value="NPHP3-like_N"/>
</dbReference>
<evidence type="ECO:0000256" key="1">
    <source>
        <dbReference type="ARBA" id="ARBA00022737"/>
    </source>
</evidence>
<dbReference type="Gene3D" id="2.130.10.10">
    <property type="entry name" value="YVTN repeat-like/Quinoprotein amine dehydrogenase"/>
    <property type="match status" value="3"/>
</dbReference>
<keyword evidence="2" id="KW-0853">WD repeat</keyword>
<dbReference type="PANTHER" id="PTHR10039:SF14">
    <property type="entry name" value="NACHT DOMAIN-CONTAINING PROTEIN"/>
    <property type="match status" value="1"/>
</dbReference>
<dbReference type="EMBL" id="JASBNA010000106">
    <property type="protein sequence ID" value="KAK7676734.1"/>
    <property type="molecule type" value="Genomic_DNA"/>
</dbReference>
<dbReference type="SUPFAM" id="SSF52540">
    <property type="entry name" value="P-loop containing nucleoside triphosphate hydrolases"/>
    <property type="match status" value="1"/>
</dbReference>
<dbReference type="Gene3D" id="3.40.50.300">
    <property type="entry name" value="P-loop containing nucleotide triphosphate hydrolases"/>
    <property type="match status" value="1"/>
</dbReference>
<dbReference type="CDD" id="cd00030">
    <property type="entry name" value="C2"/>
    <property type="match status" value="1"/>
</dbReference>
<dbReference type="PROSITE" id="PS50082">
    <property type="entry name" value="WD_REPEATS_2"/>
    <property type="match status" value="1"/>
</dbReference>
<feature type="domain" description="C2" evidence="4">
    <location>
        <begin position="1"/>
        <end position="107"/>
    </location>
</feature>
<evidence type="ECO:0000256" key="2">
    <source>
        <dbReference type="PROSITE-ProRule" id="PRU00221"/>
    </source>
</evidence>
<proteinExistence type="predicted"/>
<evidence type="ECO:0000313" key="5">
    <source>
        <dbReference type="EMBL" id="KAK7676734.1"/>
    </source>
</evidence>
<dbReference type="SMART" id="SM00320">
    <property type="entry name" value="WD40"/>
    <property type="match status" value="6"/>
</dbReference>
<dbReference type="Proteomes" id="UP001385951">
    <property type="component" value="Unassembled WGS sequence"/>
</dbReference>
<dbReference type="PROSITE" id="PS50004">
    <property type="entry name" value="C2"/>
    <property type="match status" value="1"/>
</dbReference>
<accession>A0AAW0FF40</accession>
<gene>
    <name evidence="5" type="ORF">QCA50_020310</name>
</gene>
<organism evidence="5 6">
    <name type="scientific">Cerrena zonata</name>
    <dbReference type="NCBI Taxonomy" id="2478898"/>
    <lineage>
        <taxon>Eukaryota</taxon>
        <taxon>Fungi</taxon>
        <taxon>Dikarya</taxon>
        <taxon>Basidiomycota</taxon>
        <taxon>Agaricomycotina</taxon>
        <taxon>Agaricomycetes</taxon>
        <taxon>Polyporales</taxon>
        <taxon>Cerrenaceae</taxon>
        <taxon>Cerrena</taxon>
    </lineage>
</organism>
<evidence type="ECO:0000259" key="4">
    <source>
        <dbReference type="PROSITE" id="PS50004"/>
    </source>
</evidence>
<dbReference type="InterPro" id="IPR036322">
    <property type="entry name" value="WD40_repeat_dom_sf"/>
</dbReference>
<dbReference type="InterPro" id="IPR035892">
    <property type="entry name" value="C2_domain_sf"/>
</dbReference>
<dbReference type="InterPro" id="IPR015943">
    <property type="entry name" value="WD40/YVTN_repeat-like_dom_sf"/>
</dbReference>
<feature type="compositionally biased region" description="Polar residues" evidence="3">
    <location>
        <begin position="121"/>
        <end position="146"/>
    </location>
</feature>
<feature type="region of interest" description="Disordered" evidence="3">
    <location>
        <begin position="96"/>
        <end position="167"/>
    </location>
</feature>
<dbReference type="Pfam" id="PF00400">
    <property type="entry name" value="WD40"/>
    <property type="match status" value="1"/>
</dbReference>
<dbReference type="SUPFAM" id="SSF50952">
    <property type="entry name" value="Soluble quinoprotein glucose dehydrogenase"/>
    <property type="match status" value="1"/>
</dbReference>
<evidence type="ECO:0000256" key="3">
    <source>
        <dbReference type="SAM" id="MobiDB-lite"/>
    </source>
</evidence>
<sequence>MARTLALTVHRVSDTQLRKCFLGRNPKLYIEIKIKTATSKQSYKTNAKVIRDSDTEWNEVLTFSIEESQTMRILLKATTFFGERVIGEIECKASDLLSPGTASPQNSLKVYRPRDKGKTRATGTIVTSARYTDSKPNPQELPSSENPHGDDIPHLPSETSRDPPRETQVALNNVQRRLAEAEVAIEEELGADSLSGRVGKVIERLKLLSGIVDTIAALTKLHPWVEFAWQVCTSLYKIVEKQRSKDEKIINLVGTMHDTLDFIEDVEKIKENAIRLESIITAMLKQVAECATFMCAYVQSSFAKRTVKQLVDGSDKKIDEFTKVLTELRTGLMEKVQISTALVSSKVLGGVEQLLLADALSVLHPTVMNAASRPLCLRGTREGVLQAIIDWVLDIDNDGQNILWLHDLAGTGKSTIADTISNHLHGLRRRGAFLFFERGKTERDTVIQTMAKQLATADPILQSKICAAINEDRSIVDSPLETQFEHLIRLPLASAAELLVGPIVIILDALDEYGDISSRRSLLTLISEEFHKLPTIFRFFITSRPESDIHSIFSGCSGMKDMSLGHLETTIPAVRLYLTSELAHIREEHDLPSDWPETTDMDRIARKSEGLFIWASTLANFLLTTIDPRGQLKCILSSEDKTYAEGLDNLYTTVLTAQTVWDKDWSQRFRDIAGVVLFCNVPLSDLAIDQLLALPEDKSSRIIFRRFRCLFDYDSGWPIRPLHASFRDYLTDESRSGGKPWSLVGLDAHYHLISCCFRIMSQQLHFNMCKFETLDRLNKDYPDLKERIKKHISPGLGYASMYWWRHLEEIKTWQEDVGSALRSFSEEMLLFWLEVVSLVGDVNETLRACDIVYTFAVDTDSKLATLWTNLRMFVREYTEAVSGSALHVYVSAHSSPFTKIHNWGSQTDTVVKLVHHHDIFPTALWRTTACKHYFACRPDRLLLLSDCSSGSLWTQWKPLSDKETAQSSTQLERPYPNDPHRRPDVITVSSDCRRVAGYFRNIRNKGGISIWDMETGRVVIHCAMSEDVYALVFHPLDSDQLATLSSKMISVWNIAEGKAHIMCSIKIDHSASQIAWSPDGTYLGSDIAVWSVDRTTATITLQRDYSYLAINALCFSPKTQSHILLAFKRALFLDDFKSNELVFGPYAANNLIPITEFQQCTFSPDGSLIAASSTYTIQIFETESGKLYQDPIVVLDWICQVTFLPDGKRIAALVRDTVYAWELSRGLQVSDQERFDQANTRGHVGNIASISFSPDGTKFLSSSRDGTVHVRSSTDCMLLREYWPMEYPQEVTAAVFSADNKTIYLALDDGTVQTSLGKVLYRPKERHQIKNFHVYVSQLTFKEHIVFSSFNSKKAFVIPSNKNPEQDLREISLEGYWDRFVVSSHGLIASFPSNSGTVKFINLEGDDSSHTLLITKYTQSVTLFFSQEGELVSHGKDERNDHDWTHFFYHGINVWDIKSATCLRTLSLPEVSGYVSQAALNANLLALTNKESIIIYDIEKGVLVHTFNSWNPLSYLDIHGSKLISSSHDQIIAWDLTSLHTDGTTPHTNATGTLPSIHSSSVSLQWSIRHEDHDPTGWVLGSNREHLLCVSRGLWYYLDPPGSTHVINRERRMKWPDSIPNMDWLKNYEGVGRLSMK</sequence>
<reference evidence="5 6" key="1">
    <citation type="submission" date="2022-09" db="EMBL/GenBank/DDBJ databases">
        <authorList>
            <person name="Palmer J.M."/>
        </authorList>
    </citation>
    <scope>NUCLEOTIDE SEQUENCE [LARGE SCALE GENOMIC DNA]</scope>
    <source>
        <strain evidence="5 6">DSM 7382</strain>
    </source>
</reference>
<keyword evidence="1" id="KW-0677">Repeat</keyword>